<name>A0A5C7B9F4_9FLAO</name>
<accession>A0A5C7B9F4</accession>
<gene>
    <name evidence="2" type="ORF">ES692_08395</name>
</gene>
<proteinExistence type="predicted"/>
<keyword evidence="1" id="KW-0732">Signal</keyword>
<dbReference type="Proteomes" id="UP000321938">
    <property type="component" value="Unassembled WGS sequence"/>
</dbReference>
<dbReference type="EMBL" id="VOSB01000010">
    <property type="protein sequence ID" value="TXE17906.1"/>
    <property type="molecule type" value="Genomic_DNA"/>
</dbReference>
<feature type="chain" id="PRO_5023047097" description="DUF3575 domain-containing protein" evidence="1">
    <location>
        <begin position="20"/>
        <end position="189"/>
    </location>
</feature>
<sequence>MKKRIMLGLILGLSLTVNTQNDTDGLEKSIFGIQTGLLGVWVHNESRLSNSIVVRSEFGLDTGILGGDFYGETSVFYGPVITLEPRWYYNLEKRISKSKRIDGNSGNFISIKTSYHPGWFTINTPDNVTIVSDISIVPTWGIRRNIGRHFNYEAGIGVGYIHIFEKEDVIVLNEPDVAVNLHFRIGYRF</sequence>
<evidence type="ECO:0008006" key="4">
    <source>
        <dbReference type="Google" id="ProtNLM"/>
    </source>
</evidence>
<dbReference type="AlphaFoldDB" id="A0A5C7B9F4"/>
<keyword evidence="3" id="KW-1185">Reference proteome</keyword>
<evidence type="ECO:0000313" key="2">
    <source>
        <dbReference type="EMBL" id="TXE17906.1"/>
    </source>
</evidence>
<organism evidence="2 3">
    <name type="scientific">Psychroserpens burtonensis</name>
    <dbReference type="NCBI Taxonomy" id="49278"/>
    <lineage>
        <taxon>Bacteria</taxon>
        <taxon>Pseudomonadati</taxon>
        <taxon>Bacteroidota</taxon>
        <taxon>Flavobacteriia</taxon>
        <taxon>Flavobacteriales</taxon>
        <taxon>Flavobacteriaceae</taxon>
        <taxon>Psychroserpens</taxon>
    </lineage>
</organism>
<feature type="signal peptide" evidence="1">
    <location>
        <begin position="1"/>
        <end position="19"/>
    </location>
</feature>
<protein>
    <recommendedName>
        <fullName evidence="4">DUF3575 domain-containing protein</fullName>
    </recommendedName>
</protein>
<evidence type="ECO:0000313" key="3">
    <source>
        <dbReference type="Proteomes" id="UP000321938"/>
    </source>
</evidence>
<dbReference type="OrthoDB" id="883248at2"/>
<dbReference type="STRING" id="1123037.GCA_000425305_00176"/>
<comment type="caution">
    <text evidence="2">The sequence shown here is derived from an EMBL/GenBank/DDBJ whole genome shotgun (WGS) entry which is preliminary data.</text>
</comment>
<dbReference type="RefSeq" id="WP_028870672.1">
    <property type="nucleotide sequence ID" value="NZ_VOSB01000010.1"/>
</dbReference>
<reference evidence="2 3" key="1">
    <citation type="submission" date="2019-08" db="EMBL/GenBank/DDBJ databases">
        <title>Genome of Psychroserpens burtonensis ACAM 167.</title>
        <authorList>
            <person name="Bowman J.P."/>
        </authorList>
    </citation>
    <scope>NUCLEOTIDE SEQUENCE [LARGE SCALE GENOMIC DNA]</scope>
    <source>
        <strain evidence="2 3">ACAM 167</strain>
    </source>
</reference>
<evidence type="ECO:0000256" key="1">
    <source>
        <dbReference type="SAM" id="SignalP"/>
    </source>
</evidence>